<name>X0WTV6_9ZZZZ</name>
<comment type="caution">
    <text evidence="1">The sequence shown here is derived from an EMBL/GenBank/DDBJ whole genome shotgun (WGS) entry which is preliminary data.</text>
</comment>
<accession>X0WTV6</accession>
<evidence type="ECO:0000313" key="1">
    <source>
        <dbReference type="EMBL" id="GAG16156.1"/>
    </source>
</evidence>
<proteinExistence type="predicted"/>
<sequence>MIEKDIARTVNNNWKIRRKYLSIRSIIPSYILLLAASLVLFSNTALAASIREAKYDLLAGSYLNQEHARETQTKL</sequence>
<reference evidence="1" key="1">
    <citation type="journal article" date="2014" name="Front. Microbiol.">
        <title>High frequency of phylogenetically diverse reductive dehalogenase-homologous genes in deep subseafloor sedimentary metagenomes.</title>
        <authorList>
            <person name="Kawai M."/>
            <person name="Futagami T."/>
            <person name="Toyoda A."/>
            <person name="Takaki Y."/>
            <person name="Nishi S."/>
            <person name="Hori S."/>
            <person name="Arai W."/>
            <person name="Tsubouchi T."/>
            <person name="Morono Y."/>
            <person name="Uchiyama I."/>
            <person name="Ito T."/>
            <person name="Fujiyama A."/>
            <person name="Inagaki F."/>
            <person name="Takami H."/>
        </authorList>
    </citation>
    <scope>NUCLEOTIDE SEQUENCE</scope>
    <source>
        <strain evidence="1">Expedition CK06-06</strain>
    </source>
</reference>
<protein>
    <submittedName>
        <fullName evidence="1">Uncharacterized protein</fullName>
    </submittedName>
</protein>
<organism evidence="1">
    <name type="scientific">marine sediment metagenome</name>
    <dbReference type="NCBI Taxonomy" id="412755"/>
    <lineage>
        <taxon>unclassified sequences</taxon>
        <taxon>metagenomes</taxon>
        <taxon>ecological metagenomes</taxon>
    </lineage>
</organism>
<gene>
    <name evidence="1" type="ORF">S01H1_52435</name>
</gene>
<dbReference type="EMBL" id="BARS01033891">
    <property type="protein sequence ID" value="GAG16156.1"/>
    <property type="molecule type" value="Genomic_DNA"/>
</dbReference>
<feature type="non-terminal residue" evidence="1">
    <location>
        <position position="75"/>
    </location>
</feature>
<dbReference type="AlphaFoldDB" id="X0WTV6"/>